<organism evidence="12 13">
    <name type="scientific">Paenibacillus albiflavus</name>
    <dbReference type="NCBI Taxonomy" id="2545760"/>
    <lineage>
        <taxon>Bacteria</taxon>
        <taxon>Bacillati</taxon>
        <taxon>Bacillota</taxon>
        <taxon>Bacilli</taxon>
        <taxon>Bacillales</taxon>
        <taxon>Paenibacillaceae</taxon>
        <taxon>Paenibacillus</taxon>
    </lineage>
</organism>
<dbReference type="PANTHER" id="PTHR43790:SF3">
    <property type="entry name" value="D-ALLOSE IMPORT ATP-BINDING PROTEIN ALSA-RELATED"/>
    <property type="match status" value="1"/>
</dbReference>
<dbReference type="CDD" id="cd03215">
    <property type="entry name" value="ABC_Carb_Monos_II"/>
    <property type="match status" value="1"/>
</dbReference>
<dbReference type="CDD" id="cd03216">
    <property type="entry name" value="ABC_Carb_Monos_I"/>
    <property type="match status" value="1"/>
</dbReference>
<evidence type="ECO:0000256" key="6">
    <source>
        <dbReference type="ARBA" id="ARBA00022737"/>
    </source>
</evidence>
<keyword evidence="8 12" id="KW-0067">ATP-binding</keyword>
<keyword evidence="5" id="KW-0762">Sugar transport</keyword>
<dbReference type="Proteomes" id="UP000295418">
    <property type="component" value="Unassembled WGS sequence"/>
</dbReference>
<comment type="subcellular location">
    <subcellularLocation>
        <location evidence="2">Cell inner membrane</location>
    </subcellularLocation>
    <subcellularLocation>
        <location evidence="1">Cell membrane</location>
        <topology evidence="1">Peripheral membrane protein</topology>
    </subcellularLocation>
</comment>
<proteinExistence type="predicted"/>
<protein>
    <submittedName>
        <fullName evidence="12">Sugar ABC transporter ATP-binding protein</fullName>
    </submittedName>
</protein>
<dbReference type="InterPro" id="IPR050107">
    <property type="entry name" value="ABC_carbohydrate_import_ATPase"/>
</dbReference>
<dbReference type="EMBL" id="SKFG01000001">
    <property type="protein sequence ID" value="TCZ80833.1"/>
    <property type="molecule type" value="Genomic_DNA"/>
</dbReference>
<dbReference type="PANTHER" id="PTHR43790">
    <property type="entry name" value="CARBOHYDRATE TRANSPORT ATP-BINDING PROTEIN MG119-RELATED"/>
    <property type="match status" value="1"/>
</dbReference>
<evidence type="ECO:0000256" key="3">
    <source>
        <dbReference type="ARBA" id="ARBA00022448"/>
    </source>
</evidence>
<evidence type="ECO:0000313" key="12">
    <source>
        <dbReference type="EMBL" id="TCZ80833.1"/>
    </source>
</evidence>
<keyword evidence="3" id="KW-0813">Transport</keyword>
<dbReference type="GO" id="GO:0016887">
    <property type="term" value="F:ATP hydrolysis activity"/>
    <property type="evidence" value="ECO:0007669"/>
    <property type="project" value="InterPro"/>
</dbReference>
<comment type="caution">
    <text evidence="12">The sequence shown here is derived from an EMBL/GenBank/DDBJ whole genome shotgun (WGS) entry which is preliminary data.</text>
</comment>
<sequence length="493" mass="54333">MNIEMKQISKAFHGNQVLRQVKFSLVEGEIHALMGENGAGKSTLMKILTGMYAHDEGEILIDGKPRTFKNPKDAERNGISFIHQELNILPYLTVAENLFLGRELKSGSLGIMKTKEMNRITAEKMASLGISLDPKKLAEELSVGQQQMIEIAKALMTDAKVIIMDEPTAALTEREIQTLFDVMRKLKASGVSIVYISHRMEEIFAMCDRITILRDGTYVDTKQIVDTSFDDVVRMMVGRSIGERFPSRTSKPGDVFLEAEQLSSRKFDKVSFTVRKGEILGFAGLMGAGRTEIMNAIFGLEPTTGGTLKIKGESVRVKSPHDAIARRIGYITEDRKTKGLLLDFSINDNIALANLESLSHAGVINRPKEKVLVDQLMQQLNVKASGSSQHVRFLSGGNQQKVVIAKWLGTQPQLLILDEPTRGVDVGAKKEIYSIMNQLTEQGVAIIMVSSELPEVLGMSDRIAVVHEGTIKGILSREEATQESIMSLATGGK</sequence>
<evidence type="ECO:0000256" key="4">
    <source>
        <dbReference type="ARBA" id="ARBA00022475"/>
    </source>
</evidence>
<dbReference type="PROSITE" id="PS00211">
    <property type="entry name" value="ABC_TRANSPORTER_1"/>
    <property type="match status" value="2"/>
</dbReference>
<keyword evidence="9" id="KW-1278">Translocase</keyword>
<dbReference type="InterPro" id="IPR027417">
    <property type="entry name" value="P-loop_NTPase"/>
</dbReference>
<feature type="domain" description="ABC transporter" evidence="11">
    <location>
        <begin position="3"/>
        <end position="240"/>
    </location>
</feature>
<evidence type="ECO:0000256" key="1">
    <source>
        <dbReference type="ARBA" id="ARBA00004202"/>
    </source>
</evidence>
<name>A0A4R4EMP9_9BACL</name>
<dbReference type="InterPro" id="IPR003593">
    <property type="entry name" value="AAA+_ATPase"/>
</dbReference>
<keyword evidence="13" id="KW-1185">Reference proteome</keyword>
<dbReference type="RefSeq" id="WP_132415529.1">
    <property type="nucleotide sequence ID" value="NZ_SKFG01000001.1"/>
</dbReference>
<dbReference type="GO" id="GO:0005886">
    <property type="term" value="C:plasma membrane"/>
    <property type="evidence" value="ECO:0007669"/>
    <property type="project" value="UniProtKB-SubCell"/>
</dbReference>
<feature type="domain" description="ABC transporter" evidence="11">
    <location>
        <begin position="250"/>
        <end position="493"/>
    </location>
</feature>
<dbReference type="FunFam" id="3.40.50.300:FF:000127">
    <property type="entry name" value="Ribose import ATP-binding protein RbsA"/>
    <property type="match status" value="1"/>
</dbReference>
<evidence type="ECO:0000256" key="9">
    <source>
        <dbReference type="ARBA" id="ARBA00022967"/>
    </source>
</evidence>
<evidence type="ECO:0000256" key="10">
    <source>
        <dbReference type="ARBA" id="ARBA00023136"/>
    </source>
</evidence>
<evidence type="ECO:0000256" key="8">
    <source>
        <dbReference type="ARBA" id="ARBA00022840"/>
    </source>
</evidence>
<evidence type="ECO:0000259" key="11">
    <source>
        <dbReference type="PROSITE" id="PS50893"/>
    </source>
</evidence>
<accession>A0A4R4EMP9</accession>
<evidence type="ECO:0000256" key="2">
    <source>
        <dbReference type="ARBA" id="ARBA00004533"/>
    </source>
</evidence>
<gene>
    <name evidence="12" type="ORF">E0485_00625</name>
</gene>
<dbReference type="SUPFAM" id="SSF52540">
    <property type="entry name" value="P-loop containing nucleoside triphosphate hydrolases"/>
    <property type="match status" value="2"/>
</dbReference>
<dbReference type="FunFam" id="3.40.50.300:FF:000126">
    <property type="entry name" value="Galactose/methyl galactoside import ATP-binding protein MglA"/>
    <property type="match status" value="1"/>
</dbReference>
<dbReference type="PROSITE" id="PS50893">
    <property type="entry name" value="ABC_TRANSPORTER_2"/>
    <property type="match status" value="2"/>
</dbReference>
<reference evidence="12 13" key="1">
    <citation type="submission" date="2019-03" db="EMBL/GenBank/DDBJ databases">
        <authorList>
            <person name="Kim M.K.M."/>
        </authorList>
    </citation>
    <scope>NUCLEOTIDE SEQUENCE [LARGE SCALE GENOMIC DNA]</scope>
    <source>
        <strain evidence="12 13">18JY21-1</strain>
    </source>
</reference>
<keyword evidence="6" id="KW-0677">Repeat</keyword>
<evidence type="ECO:0000313" key="13">
    <source>
        <dbReference type="Proteomes" id="UP000295418"/>
    </source>
</evidence>
<dbReference type="GO" id="GO:0005524">
    <property type="term" value="F:ATP binding"/>
    <property type="evidence" value="ECO:0007669"/>
    <property type="project" value="UniProtKB-KW"/>
</dbReference>
<dbReference type="InterPro" id="IPR017871">
    <property type="entry name" value="ABC_transporter-like_CS"/>
</dbReference>
<keyword evidence="7" id="KW-0547">Nucleotide-binding</keyword>
<keyword evidence="10" id="KW-0472">Membrane</keyword>
<dbReference type="InterPro" id="IPR003439">
    <property type="entry name" value="ABC_transporter-like_ATP-bd"/>
</dbReference>
<dbReference type="GO" id="GO:0015749">
    <property type="term" value="P:monosaccharide transmembrane transport"/>
    <property type="evidence" value="ECO:0007669"/>
    <property type="project" value="UniProtKB-ARBA"/>
</dbReference>
<dbReference type="AlphaFoldDB" id="A0A4R4EMP9"/>
<dbReference type="Gene3D" id="3.40.50.300">
    <property type="entry name" value="P-loop containing nucleotide triphosphate hydrolases"/>
    <property type="match status" value="2"/>
</dbReference>
<keyword evidence="4" id="KW-1003">Cell membrane</keyword>
<dbReference type="OrthoDB" id="9766104at2"/>
<evidence type="ECO:0000256" key="5">
    <source>
        <dbReference type="ARBA" id="ARBA00022597"/>
    </source>
</evidence>
<evidence type="ECO:0000256" key="7">
    <source>
        <dbReference type="ARBA" id="ARBA00022741"/>
    </source>
</evidence>
<dbReference type="Pfam" id="PF00005">
    <property type="entry name" value="ABC_tran"/>
    <property type="match status" value="2"/>
</dbReference>
<dbReference type="SMART" id="SM00382">
    <property type="entry name" value="AAA"/>
    <property type="match status" value="2"/>
</dbReference>